<dbReference type="AlphaFoldDB" id="A0AAN6ZC80"/>
<proteinExistence type="predicted"/>
<name>A0AAN6ZC80_9PEZI</name>
<evidence type="ECO:0000313" key="2">
    <source>
        <dbReference type="Proteomes" id="UP001304895"/>
    </source>
</evidence>
<accession>A0AAN6ZC80</accession>
<organism evidence="1 2">
    <name type="scientific">Trichocladium antarcticum</name>
    <dbReference type="NCBI Taxonomy" id="1450529"/>
    <lineage>
        <taxon>Eukaryota</taxon>
        <taxon>Fungi</taxon>
        <taxon>Dikarya</taxon>
        <taxon>Ascomycota</taxon>
        <taxon>Pezizomycotina</taxon>
        <taxon>Sordariomycetes</taxon>
        <taxon>Sordariomycetidae</taxon>
        <taxon>Sordariales</taxon>
        <taxon>Chaetomiaceae</taxon>
        <taxon>Trichocladium</taxon>
    </lineage>
</organism>
<protein>
    <submittedName>
        <fullName evidence="1">Uncharacterized protein</fullName>
    </submittedName>
</protein>
<evidence type="ECO:0000313" key="1">
    <source>
        <dbReference type="EMBL" id="KAK4132488.1"/>
    </source>
</evidence>
<dbReference type="Proteomes" id="UP001304895">
    <property type="component" value="Unassembled WGS sequence"/>
</dbReference>
<keyword evidence="2" id="KW-1185">Reference proteome</keyword>
<sequence>MRRGPAPWSPEFPMVSVQRLIAHQDWKCCRKCRLHRETAPWPDLVRHTPQGAITYADAFQLGRFRNCPLAPSWFPERTPPLSSPGSCEQHEALPCDTSPHAVCSAALVSCSRRTHFRHRTVATVSGVLQHVQSFECHPVWLASRGKPQVRYLWSPAQCLICMISSRGSRESDPSTSCHSVLWWLG</sequence>
<dbReference type="EMBL" id="MU853417">
    <property type="protein sequence ID" value="KAK4132488.1"/>
    <property type="molecule type" value="Genomic_DNA"/>
</dbReference>
<gene>
    <name evidence="1" type="ORF">BT67DRAFT_79337</name>
</gene>
<reference evidence="1" key="1">
    <citation type="journal article" date="2023" name="Mol. Phylogenet. Evol.">
        <title>Genome-scale phylogeny and comparative genomics of the fungal order Sordariales.</title>
        <authorList>
            <person name="Hensen N."/>
            <person name="Bonometti L."/>
            <person name="Westerberg I."/>
            <person name="Brannstrom I.O."/>
            <person name="Guillou S."/>
            <person name="Cros-Aarteil S."/>
            <person name="Calhoun S."/>
            <person name="Haridas S."/>
            <person name="Kuo A."/>
            <person name="Mondo S."/>
            <person name="Pangilinan J."/>
            <person name="Riley R."/>
            <person name="LaButti K."/>
            <person name="Andreopoulos B."/>
            <person name="Lipzen A."/>
            <person name="Chen C."/>
            <person name="Yan M."/>
            <person name="Daum C."/>
            <person name="Ng V."/>
            <person name="Clum A."/>
            <person name="Steindorff A."/>
            <person name="Ohm R.A."/>
            <person name="Martin F."/>
            <person name="Silar P."/>
            <person name="Natvig D.O."/>
            <person name="Lalanne C."/>
            <person name="Gautier V."/>
            <person name="Ament-Velasquez S.L."/>
            <person name="Kruys A."/>
            <person name="Hutchinson M.I."/>
            <person name="Powell A.J."/>
            <person name="Barry K."/>
            <person name="Miller A.N."/>
            <person name="Grigoriev I.V."/>
            <person name="Debuchy R."/>
            <person name="Gladieux P."/>
            <person name="Hiltunen Thoren M."/>
            <person name="Johannesson H."/>
        </authorList>
    </citation>
    <scope>NUCLEOTIDE SEQUENCE</scope>
    <source>
        <strain evidence="1">CBS 123565</strain>
    </source>
</reference>
<comment type="caution">
    <text evidence="1">The sequence shown here is derived from an EMBL/GenBank/DDBJ whole genome shotgun (WGS) entry which is preliminary data.</text>
</comment>
<reference evidence="1" key="2">
    <citation type="submission" date="2023-05" db="EMBL/GenBank/DDBJ databases">
        <authorList>
            <consortium name="Lawrence Berkeley National Laboratory"/>
            <person name="Steindorff A."/>
            <person name="Hensen N."/>
            <person name="Bonometti L."/>
            <person name="Westerberg I."/>
            <person name="Brannstrom I.O."/>
            <person name="Guillou S."/>
            <person name="Cros-Aarteil S."/>
            <person name="Calhoun S."/>
            <person name="Haridas S."/>
            <person name="Kuo A."/>
            <person name="Mondo S."/>
            <person name="Pangilinan J."/>
            <person name="Riley R."/>
            <person name="Labutti K."/>
            <person name="Andreopoulos B."/>
            <person name="Lipzen A."/>
            <person name="Chen C."/>
            <person name="Yanf M."/>
            <person name="Daum C."/>
            <person name="Ng V."/>
            <person name="Clum A."/>
            <person name="Ohm R."/>
            <person name="Martin F."/>
            <person name="Silar P."/>
            <person name="Natvig D."/>
            <person name="Lalanne C."/>
            <person name="Gautier V."/>
            <person name="Ament-Velasquez S.L."/>
            <person name="Kruys A."/>
            <person name="Hutchinson M.I."/>
            <person name="Powell A.J."/>
            <person name="Barry K."/>
            <person name="Miller A.N."/>
            <person name="Grigoriev I.V."/>
            <person name="Debuchy R."/>
            <person name="Gladieux P."/>
            <person name="Thoren M.H."/>
            <person name="Johannesson H."/>
        </authorList>
    </citation>
    <scope>NUCLEOTIDE SEQUENCE</scope>
    <source>
        <strain evidence="1">CBS 123565</strain>
    </source>
</reference>